<name>A0A6G6ISP6_PSENT</name>
<evidence type="ECO:0000313" key="3">
    <source>
        <dbReference type="EMBL" id="MBG6291030.1"/>
    </source>
</evidence>
<dbReference type="Pfam" id="PF04233">
    <property type="entry name" value="Phage_Mu_F"/>
    <property type="match status" value="1"/>
</dbReference>
<proteinExistence type="predicted"/>
<keyword evidence="6" id="KW-1185">Reference proteome</keyword>
<evidence type="ECO:0000313" key="5">
    <source>
        <dbReference type="Proteomes" id="UP000501063"/>
    </source>
</evidence>
<evidence type="ECO:0000256" key="1">
    <source>
        <dbReference type="SAM" id="MobiDB-lite"/>
    </source>
</evidence>
<reference evidence="4 5" key="1">
    <citation type="submission" date="2020-02" db="EMBL/GenBank/DDBJ databases">
        <title>Integrative conjugative elements (ICEs) and plasmids drive adaptation of Pseudomonas nitroreducens strain HBP1 to wastewater environment.</title>
        <authorList>
            <person name="Sentchilo V."/>
            <person name="Carraro N."/>
            <person name="Bertelli C."/>
            <person name="van der Meer J.R."/>
        </authorList>
    </citation>
    <scope>NUCLEOTIDE SEQUENCE [LARGE SCALE GENOMIC DNA]</scope>
    <source>
        <strain evidence="4 5">HBP1</strain>
    </source>
</reference>
<dbReference type="InterPro" id="IPR006528">
    <property type="entry name" value="Phage_head_morphogenesis_dom"/>
</dbReference>
<evidence type="ECO:0000259" key="2">
    <source>
        <dbReference type="Pfam" id="PF04233"/>
    </source>
</evidence>
<dbReference type="EMBL" id="JADTFC010000097">
    <property type="protein sequence ID" value="MBG6291030.1"/>
    <property type="molecule type" value="Genomic_DNA"/>
</dbReference>
<dbReference type="EMBL" id="CP049140">
    <property type="protein sequence ID" value="QIE86155.1"/>
    <property type="molecule type" value="Genomic_DNA"/>
</dbReference>
<organism evidence="4 5">
    <name type="scientific">Pseudomonas nitroreducens</name>
    <dbReference type="NCBI Taxonomy" id="46680"/>
    <lineage>
        <taxon>Bacteria</taxon>
        <taxon>Pseudomonadati</taxon>
        <taxon>Pseudomonadota</taxon>
        <taxon>Gammaproteobacteria</taxon>
        <taxon>Pseudomonadales</taxon>
        <taxon>Pseudomonadaceae</taxon>
        <taxon>Pseudomonas</taxon>
    </lineage>
</organism>
<feature type="domain" description="Phage head morphogenesis" evidence="2">
    <location>
        <begin position="54"/>
        <end position="184"/>
    </location>
</feature>
<dbReference type="Proteomes" id="UP000501063">
    <property type="component" value="Chromosome"/>
</dbReference>
<protein>
    <recommendedName>
        <fullName evidence="2">Phage head morphogenesis domain-containing protein</fullName>
    </recommendedName>
</protein>
<evidence type="ECO:0000313" key="6">
    <source>
        <dbReference type="Proteomes" id="UP000608450"/>
    </source>
</evidence>
<dbReference type="AlphaFoldDB" id="A0A6G6ISP6"/>
<accession>A0A6G6ISP6</accession>
<evidence type="ECO:0000313" key="4">
    <source>
        <dbReference type="EMBL" id="QIE86155.1"/>
    </source>
</evidence>
<reference evidence="3 6" key="2">
    <citation type="submission" date="2020-11" db="EMBL/GenBank/DDBJ databases">
        <title>Enhanced detection system for hospital associated transmission using whole genome sequencing surveillance.</title>
        <authorList>
            <person name="Harrison L.H."/>
            <person name="Van Tyne D."/>
            <person name="Marsh J.W."/>
            <person name="Griffith M.P."/>
            <person name="Snyder D.J."/>
            <person name="Cooper V.S."/>
            <person name="Mustapha M."/>
        </authorList>
    </citation>
    <scope>NUCLEOTIDE SEQUENCE [LARGE SCALE GENOMIC DNA]</scope>
    <source>
        <strain evidence="3 6">PSA00705</strain>
    </source>
</reference>
<feature type="region of interest" description="Disordered" evidence="1">
    <location>
        <begin position="251"/>
        <end position="275"/>
    </location>
</feature>
<dbReference type="KEGG" id="pnt:G5B91_07710"/>
<gene>
    <name evidence="4" type="ORF">G5B91_07710</name>
    <name evidence="3" type="ORF">I5I61_26540</name>
</gene>
<sequence length="275" mass="31598">MTTDQPQVPVPKEALDWLRAKGVKPGFDHRDVFQEEHATIFTVAKAMKLDILEAIRAAVDEMVLDGQDFNTFRRELQPLLVKQGWWGKADMLDPLTGQTREVQLGSPRRLRVIYDTNLRTANAAGQWDRIQRTKKTQPFLLYQLGPSRHHRAEHLGWAGILLPADDPFWQTHFPPNGWGCKCWVRQVSRREAERLQVSGKYITEAPTGKLLEFINQRTGQVLQVPEGIEPGWAYNPGAVPRLKQAEQLLEEKEKTSTVLAKPKRPQKSRRRDDQE</sequence>
<dbReference type="Proteomes" id="UP000608450">
    <property type="component" value="Unassembled WGS sequence"/>
</dbReference>